<dbReference type="InterPro" id="IPR003533">
    <property type="entry name" value="Doublecortin_dom"/>
</dbReference>
<protein>
    <recommendedName>
        <fullName evidence="2">Doublecortin domain-containing protein</fullName>
    </recommendedName>
</protein>
<dbReference type="SMART" id="SM00537">
    <property type="entry name" value="DCX"/>
    <property type="match status" value="2"/>
</dbReference>
<sequence>MEKVVVYRNGDPFSPGRQLVVTQRRFPTLETFLCEVTSAVQAPVAVRALYTPCHGHPVTDLADLQNGGLYVAAGFEHFHKSSEDRSPYQAALCPSVFRNGDLLSPPFSLKLSQAASKDWEAVLKLLTEKVKLQTGVVRKLCTLDGLPLSAREALVSGHYYVAVGEDEFKALPYLELLVPSPSLPRGCWYVYMRGRGGRAQASQSSPDGARQMAPSAFCARPQRATEPRGMRPTLSFPPGTKGVYVAPHPRKETAGAQEVADDEDTQTEEPWDQVGWGWKPCVGFCFACMVCFFCCTLQHVGS</sequence>
<dbReference type="PANTHER" id="PTHR23004">
    <property type="entry name" value="DOUBLECORTIN DOMAIN CONTAINING 2"/>
    <property type="match status" value="1"/>
</dbReference>
<feature type="domain" description="Doublecortin" evidence="2">
    <location>
        <begin position="2"/>
        <end position="84"/>
    </location>
</feature>
<dbReference type="PANTHER" id="PTHR23004:SF10">
    <property type="entry name" value="DOUBLECORTIN DOMAIN-CONTAINING PROTEIN 2B"/>
    <property type="match status" value="1"/>
</dbReference>
<proteinExistence type="predicted"/>
<dbReference type="FunFam" id="3.10.20.230:FF:000004">
    <property type="entry name" value="Doublecortin domain containing 2"/>
    <property type="match status" value="1"/>
</dbReference>
<evidence type="ECO:0000259" key="2">
    <source>
        <dbReference type="PROSITE" id="PS50309"/>
    </source>
</evidence>
<dbReference type="SUPFAM" id="SSF89837">
    <property type="entry name" value="Doublecortin (DC)"/>
    <property type="match status" value="2"/>
</dbReference>
<dbReference type="GO" id="GO:0005815">
    <property type="term" value="C:microtubule organizing center"/>
    <property type="evidence" value="ECO:0007669"/>
    <property type="project" value="TreeGrafter"/>
</dbReference>
<dbReference type="Ensembl" id="ENSCHIT00010019265.1">
    <property type="protein sequence ID" value="ENSCHIP00010013660.1"/>
    <property type="gene ID" value="ENSCHIG00010010034.1"/>
</dbReference>
<dbReference type="FunFam" id="3.10.20.230:FF:000011">
    <property type="entry name" value="Doublecortin domain containing 2B"/>
    <property type="match status" value="1"/>
</dbReference>
<evidence type="ECO:0000313" key="3">
    <source>
        <dbReference type="Ensembl" id="ENSCHIP00010013660.1"/>
    </source>
</evidence>
<feature type="domain" description="Doublecortin" evidence="2">
    <location>
        <begin position="96"/>
        <end position="174"/>
    </location>
</feature>
<dbReference type="InterPro" id="IPR036572">
    <property type="entry name" value="Doublecortin_dom_sf"/>
</dbReference>
<dbReference type="AlphaFoldDB" id="A0A8C2QWS1"/>
<name>A0A8C2QWS1_CAPHI</name>
<accession>A0A8C2QWS1</accession>
<dbReference type="Pfam" id="PF03607">
    <property type="entry name" value="DCX"/>
    <property type="match status" value="2"/>
</dbReference>
<reference evidence="3" key="1">
    <citation type="submission" date="2019-03" db="EMBL/GenBank/DDBJ databases">
        <title>Genome sequencing and reference-guided assembly of Black Bengal Goat (Capra hircus).</title>
        <authorList>
            <person name="Siddiki A.Z."/>
            <person name="Baten A."/>
            <person name="Billah M."/>
            <person name="Alam M.A.U."/>
            <person name="Shawrob K.S.M."/>
            <person name="Saha S."/>
            <person name="Chowdhury M."/>
            <person name="Rahman A.H."/>
            <person name="Stear M."/>
            <person name="Miah G."/>
            <person name="Das G.B."/>
            <person name="Hossain M.M."/>
            <person name="Kumkum M."/>
            <person name="Islam M.S."/>
            <person name="Mollah A.M."/>
            <person name="Ahsan A."/>
            <person name="Tusar F."/>
            <person name="Khan M.K.I."/>
        </authorList>
    </citation>
    <scope>NUCLEOTIDE SEQUENCE [LARGE SCALE GENOMIC DNA]</scope>
</reference>
<keyword evidence="1" id="KW-0677">Repeat</keyword>
<evidence type="ECO:0000256" key="1">
    <source>
        <dbReference type="ARBA" id="ARBA00022737"/>
    </source>
</evidence>
<dbReference type="GO" id="GO:0035556">
    <property type="term" value="P:intracellular signal transduction"/>
    <property type="evidence" value="ECO:0007669"/>
    <property type="project" value="InterPro"/>
</dbReference>
<reference evidence="3" key="2">
    <citation type="submission" date="2025-08" db="UniProtKB">
        <authorList>
            <consortium name="Ensembl"/>
        </authorList>
    </citation>
    <scope>IDENTIFICATION</scope>
</reference>
<organism evidence="3">
    <name type="scientific">Capra hircus</name>
    <name type="common">Goat</name>
    <dbReference type="NCBI Taxonomy" id="9925"/>
    <lineage>
        <taxon>Eukaryota</taxon>
        <taxon>Metazoa</taxon>
        <taxon>Chordata</taxon>
        <taxon>Craniata</taxon>
        <taxon>Vertebrata</taxon>
        <taxon>Euteleostomi</taxon>
        <taxon>Mammalia</taxon>
        <taxon>Eutheria</taxon>
        <taxon>Laurasiatheria</taxon>
        <taxon>Artiodactyla</taxon>
        <taxon>Ruminantia</taxon>
        <taxon>Pecora</taxon>
        <taxon>Bovidae</taxon>
        <taxon>Caprinae</taxon>
        <taxon>Capra</taxon>
    </lineage>
</organism>
<dbReference type="Gene3D" id="3.10.20.230">
    <property type="entry name" value="Doublecortin domain"/>
    <property type="match status" value="2"/>
</dbReference>
<dbReference type="PROSITE" id="PS50309">
    <property type="entry name" value="DC"/>
    <property type="match status" value="2"/>
</dbReference>
<dbReference type="GO" id="GO:0005874">
    <property type="term" value="C:microtubule"/>
    <property type="evidence" value="ECO:0007669"/>
    <property type="project" value="TreeGrafter"/>
</dbReference>